<dbReference type="SUPFAM" id="SSF57756">
    <property type="entry name" value="Retrovirus zinc finger-like domains"/>
    <property type="match status" value="1"/>
</dbReference>
<dbReference type="Proteomes" id="UP000031668">
    <property type="component" value="Unassembled WGS sequence"/>
</dbReference>
<dbReference type="Gene3D" id="3.30.70.270">
    <property type="match status" value="2"/>
</dbReference>
<keyword evidence="2" id="KW-0808">Transferase</keyword>
<dbReference type="Gene3D" id="3.10.10.10">
    <property type="entry name" value="HIV Type 1 Reverse Transcriptase, subunit A, domain 1"/>
    <property type="match status" value="1"/>
</dbReference>
<name>A0A0C2MRQ9_THEKT</name>
<dbReference type="SUPFAM" id="SSF53098">
    <property type="entry name" value="Ribonuclease H-like"/>
    <property type="match status" value="1"/>
</dbReference>
<dbReference type="OrthoDB" id="5988672at2759"/>
<evidence type="ECO:0000256" key="3">
    <source>
        <dbReference type="ARBA" id="ARBA00022695"/>
    </source>
</evidence>
<evidence type="ECO:0000256" key="7">
    <source>
        <dbReference type="ARBA" id="ARBA00022918"/>
    </source>
</evidence>
<evidence type="ECO:0000256" key="2">
    <source>
        <dbReference type="ARBA" id="ARBA00022679"/>
    </source>
</evidence>
<organism evidence="10 11">
    <name type="scientific">Thelohanellus kitauei</name>
    <name type="common">Myxosporean</name>
    <dbReference type="NCBI Taxonomy" id="669202"/>
    <lineage>
        <taxon>Eukaryota</taxon>
        <taxon>Metazoa</taxon>
        <taxon>Cnidaria</taxon>
        <taxon>Myxozoa</taxon>
        <taxon>Myxosporea</taxon>
        <taxon>Bivalvulida</taxon>
        <taxon>Platysporina</taxon>
        <taxon>Myxobolidae</taxon>
        <taxon>Thelohanellus</taxon>
    </lineage>
</organism>
<dbReference type="PROSITE" id="PS50994">
    <property type="entry name" value="INTEGRASE"/>
    <property type="match status" value="1"/>
</dbReference>
<evidence type="ECO:0000256" key="6">
    <source>
        <dbReference type="ARBA" id="ARBA00022801"/>
    </source>
</evidence>
<dbReference type="GO" id="GO:0003964">
    <property type="term" value="F:RNA-directed DNA polymerase activity"/>
    <property type="evidence" value="ECO:0007669"/>
    <property type="project" value="UniProtKB-KW"/>
</dbReference>
<dbReference type="InterPro" id="IPR001584">
    <property type="entry name" value="Integrase_cat-core"/>
</dbReference>
<dbReference type="PANTHER" id="PTHR37984:SF5">
    <property type="entry name" value="PROTEIN NYNRIN-LIKE"/>
    <property type="match status" value="1"/>
</dbReference>
<dbReference type="Pfam" id="PF00665">
    <property type="entry name" value="rve"/>
    <property type="match status" value="1"/>
</dbReference>
<dbReference type="InterPro" id="IPR001878">
    <property type="entry name" value="Znf_CCHC"/>
</dbReference>
<dbReference type="InterPro" id="IPR041588">
    <property type="entry name" value="Integrase_H2C2"/>
</dbReference>
<evidence type="ECO:0000256" key="1">
    <source>
        <dbReference type="ARBA" id="ARBA00012493"/>
    </source>
</evidence>
<dbReference type="FunFam" id="3.10.10.10:FF:000002">
    <property type="entry name" value="Retrovirus-related Pol polyprotein from transposon 17.6-like protein"/>
    <property type="match status" value="1"/>
</dbReference>
<dbReference type="InterPro" id="IPR036397">
    <property type="entry name" value="RNaseH_sf"/>
</dbReference>
<evidence type="ECO:0000259" key="8">
    <source>
        <dbReference type="PROSITE" id="PS50878"/>
    </source>
</evidence>
<evidence type="ECO:0000259" key="9">
    <source>
        <dbReference type="PROSITE" id="PS50994"/>
    </source>
</evidence>
<dbReference type="InterPro" id="IPR043128">
    <property type="entry name" value="Rev_trsase/Diguanyl_cyclase"/>
</dbReference>
<keyword evidence="5" id="KW-0255">Endonuclease</keyword>
<dbReference type="SUPFAM" id="SSF56672">
    <property type="entry name" value="DNA/RNA polymerases"/>
    <property type="match status" value="1"/>
</dbReference>
<dbReference type="PANTHER" id="PTHR37984">
    <property type="entry name" value="PROTEIN CBG26694"/>
    <property type="match status" value="1"/>
</dbReference>
<dbReference type="Gene3D" id="2.40.70.10">
    <property type="entry name" value="Acid Proteases"/>
    <property type="match status" value="1"/>
</dbReference>
<dbReference type="GO" id="GO:0004519">
    <property type="term" value="F:endonuclease activity"/>
    <property type="evidence" value="ECO:0007669"/>
    <property type="project" value="UniProtKB-KW"/>
</dbReference>
<evidence type="ECO:0000313" key="11">
    <source>
        <dbReference type="Proteomes" id="UP000031668"/>
    </source>
</evidence>
<evidence type="ECO:0000313" key="10">
    <source>
        <dbReference type="EMBL" id="KII64432.1"/>
    </source>
</evidence>
<keyword evidence="7" id="KW-0695">RNA-directed DNA polymerase</keyword>
<dbReference type="Gene3D" id="3.30.420.10">
    <property type="entry name" value="Ribonuclease H-like superfamily/Ribonuclease H"/>
    <property type="match status" value="1"/>
</dbReference>
<dbReference type="OMA" id="HTIHIDH"/>
<dbReference type="FunFam" id="3.30.420.10:FF:000032">
    <property type="entry name" value="Retrovirus-related Pol polyprotein from transposon 297-like Protein"/>
    <property type="match status" value="1"/>
</dbReference>
<dbReference type="Pfam" id="PF17921">
    <property type="entry name" value="Integrase_H2C2"/>
    <property type="match status" value="1"/>
</dbReference>
<accession>A0A0C2MRQ9</accession>
<evidence type="ECO:0000256" key="4">
    <source>
        <dbReference type="ARBA" id="ARBA00022722"/>
    </source>
</evidence>
<dbReference type="Pfam" id="PF00078">
    <property type="entry name" value="RVT_1"/>
    <property type="match status" value="1"/>
</dbReference>
<dbReference type="GO" id="GO:0008270">
    <property type="term" value="F:zinc ion binding"/>
    <property type="evidence" value="ECO:0007669"/>
    <property type="project" value="InterPro"/>
</dbReference>
<dbReference type="CDD" id="cd01647">
    <property type="entry name" value="RT_LTR"/>
    <property type="match status" value="1"/>
</dbReference>
<dbReference type="InterPro" id="IPR000477">
    <property type="entry name" value="RT_dom"/>
</dbReference>
<dbReference type="SUPFAM" id="SSF50630">
    <property type="entry name" value="Acid proteases"/>
    <property type="match status" value="1"/>
</dbReference>
<reference evidence="10 11" key="1">
    <citation type="journal article" date="2014" name="Genome Biol. Evol.">
        <title>The genome of the myxosporean Thelohanellus kitauei shows adaptations to nutrient acquisition within its fish host.</title>
        <authorList>
            <person name="Yang Y."/>
            <person name="Xiong J."/>
            <person name="Zhou Z."/>
            <person name="Huo F."/>
            <person name="Miao W."/>
            <person name="Ran C."/>
            <person name="Liu Y."/>
            <person name="Zhang J."/>
            <person name="Feng J."/>
            <person name="Wang M."/>
            <person name="Wang M."/>
            <person name="Wang L."/>
            <person name="Yao B."/>
        </authorList>
    </citation>
    <scope>NUCLEOTIDE SEQUENCE [LARGE SCALE GENOMIC DNA]</scope>
    <source>
        <strain evidence="10">Wuqing</strain>
    </source>
</reference>
<dbReference type="InterPro" id="IPR036875">
    <property type="entry name" value="Znf_CCHC_sf"/>
</dbReference>
<dbReference type="GO" id="GO:0003676">
    <property type="term" value="F:nucleic acid binding"/>
    <property type="evidence" value="ECO:0007669"/>
    <property type="project" value="InterPro"/>
</dbReference>
<keyword evidence="4" id="KW-0540">Nuclease</keyword>
<dbReference type="InterPro" id="IPR041373">
    <property type="entry name" value="RT_RNaseH"/>
</dbReference>
<sequence>MEILSEYEFDVQYRKGSEHINADSLSRKSIKIVQISISGIDDELSAESPKGWQKRDPNRAISNPITFGVSSGMVKQFNEEEDISKQIDDWELKAISKSWTWGKLFANLLLACPDDLRALIRSKRSRDTDKMILEAKTLIINHFEGLKPCETIFQEFLETRRDQGEKMIKFVSRCHGLLRRAKGNSYDGDLDFMIADKIINSVPDNVSEILNAFKSEPIKSFAHRAQSIVDGIRNKEKICATQVVKVSEAQEEPVFASFHRDNLEKRLQMVERSLQKLSFSTRAPPRYTKKVSCEKCGSFNHSSVECLGNAFCSLCRQKGHLARKCDIKSINKNSFASSYFVSSNLDSSVEISIPSTGKSIHALVDTGSCVSIICTSIYNVGKVEPCLSKLVAVNGHRITPMGKVKVQFNIGPRPYIWTFVLLNSCNFDCILGRDFIKANNLLVDLNSPEILLQSPKPFHLSNINSINSLDQIFEKWDHIFSKSNSDIGFTNVIEHRIDTGNSLPIKSRPYKIPKFQQQEMQSIINEMLKSDIIRPSQSPWCSPSILVKKKDGEYRFCVDYRSLNSITKKDPYTLPLIDELMDRLGGSKIFTVIDLKSGFWQCALNEQDKEKTAFCPGPGMGLFEFNVMPFGLTNAPATFQRLMNQILNPTDYYSVYLDDIIIFSKDINSHLNHIVDVFRKLSKAGLKLKKSKCKFGLSEINYLGFIVSPDGVKPDKSKVEPILNWKIPSCTKELQSFLGVCAFYQKFIKNFAHIASPFYRLLRKSTPWSWSESCSNAFMEIKTKLSEIPSLYHPDWKLPFILHCDASDKAIGAVISQKNGQVEKPIAFYSRILNSAERQYSTLDKESLALVSAIKKFKYYLYGKKFFVYTDHNPLKYLKSIKNISGRRARWILDLEEYDFEIDHIPGSDNIVADGLSRSIAALQLESDICLHEVQKKDQKLLPVIQFLQNNIKEEKVNDAETNYLIEHSKQLSIINNLLCHRSRRGLRPVIPTSLRKQMFESCHSKSLSHLGMNKTIDLLSDIAYWPSMKTDVSTWISECQSCQLNKHRNRKPKSNLIPINTSPDVQFWEVDFMGPLPRTINDNQYIIVFINTFTKWVEALAVPDQSSSTAVKAMLECVVYRFGIPDRIHSDQGRHFEGDLFKGICKTMGIKKSRTTPYHPASNGNVERENRKIKEMLRHHVNSNQNDWDRHLSMVLFAIRSAQNASTKYSPAELTLGRKLKTPVALEFSKNIYQKYVKIPDGNAIFQKLVSTLHQTWNIASCNIKKAQEFYKNNHDIISSENMYKPGDLVLTKTNGKNKLCNVFSGPHLVLESRHPVYKISDGKNLENYHLIHHDHLYPTQVDTFSPRGGGDNVAYIHRRLSVDS</sequence>
<protein>
    <recommendedName>
        <fullName evidence="1">RNA-directed DNA polymerase</fullName>
        <ecNumber evidence="1">2.7.7.49</ecNumber>
    </recommendedName>
</protein>
<feature type="domain" description="Reverse transcriptase" evidence="8">
    <location>
        <begin position="528"/>
        <end position="707"/>
    </location>
</feature>
<keyword evidence="6" id="KW-0378">Hydrolase</keyword>
<proteinExistence type="predicted"/>
<dbReference type="FunFam" id="3.30.70.270:FF:000020">
    <property type="entry name" value="Transposon Tf2-6 polyprotein-like Protein"/>
    <property type="match status" value="1"/>
</dbReference>
<dbReference type="GO" id="GO:0016787">
    <property type="term" value="F:hydrolase activity"/>
    <property type="evidence" value="ECO:0007669"/>
    <property type="project" value="UniProtKB-KW"/>
</dbReference>
<dbReference type="Gene3D" id="4.10.60.10">
    <property type="entry name" value="Zinc finger, CCHC-type"/>
    <property type="match status" value="1"/>
</dbReference>
<dbReference type="InterPro" id="IPR012337">
    <property type="entry name" value="RNaseH-like_sf"/>
</dbReference>
<dbReference type="EC" id="2.7.7.49" evidence="1"/>
<dbReference type="GO" id="GO:0015074">
    <property type="term" value="P:DNA integration"/>
    <property type="evidence" value="ECO:0007669"/>
    <property type="project" value="InterPro"/>
</dbReference>
<dbReference type="CDD" id="cd09274">
    <property type="entry name" value="RNase_HI_RT_Ty3"/>
    <property type="match status" value="1"/>
</dbReference>
<dbReference type="SMART" id="SM00343">
    <property type="entry name" value="ZnF_C2HC"/>
    <property type="match status" value="2"/>
</dbReference>
<keyword evidence="11" id="KW-1185">Reference proteome</keyword>
<dbReference type="InterPro" id="IPR050951">
    <property type="entry name" value="Retrovirus_Pol_polyprotein"/>
</dbReference>
<evidence type="ECO:0000256" key="5">
    <source>
        <dbReference type="ARBA" id="ARBA00022759"/>
    </source>
</evidence>
<dbReference type="Gene3D" id="1.10.340.70">
    <property type="match status" value="1"/>
</dbReference>
<comment type="caution">
    <text evidence="10">The sequence shown here is derived from an EMBL/GenBank/DDBJ whole genome shotgun (WGS) entry which is preliminary data.</text>
</comment>
<dbReference type="EMBL" id="JWZT01004268">
    <property type="protein sequence ID" value="KII64432.1"/>
    <property type="molecule type" value="Genomic_DNA"/>
</dbReference>
<gene>
    <name evidence="10" type="ORF">RF11_15433</name>
</gene>
<dbReference type="InterPro" id="IPR021109">
    <property type="entry name" value="Peptidase_aspartic_dom_sf"/>
</dbReference>
<dbReference type="Pfam" id="PF17917">
    <property type="entry name" value="RT_RNaseH"/>
    <property type="match status" value="1"/>
</dbReference>
<feature type="domain" description="Integrase catalytic" evidence="9">
    <location>
        <begin position="1060"/>
        <end position="1220"/>
    </location>
</feature>
<dbReference type="FunFam" id="1.10.340.70:FF:000001">
    <property type="entry name" value="Retrovirus-related Pol polyprotein from transposon gypsy-like Protein"/>
    <property type="match status" value="1"/>
</dbReference>
<dbReference type="PROSITE" id="PS50878">
    <property type="entry name" value="RT_POL"/>
    <property type="match status" value="1"/>
</dbReference>
<dbReference type="FunFam" id="3.10.20.370:FF:000001">
    <property type="entry name" value="Retrovirus-related Pol polyprotein from transposon 17.6-like protein"/>
    <property type="match status" value="1"/>
</dbReference>
<keyword evidence="3" id="KW-0548">Nucleotidyltransferase</keyword>
<dbReference type="InterPro" id="IPR043502">
    <property type="entry name" value="DNA/RNA_pol_sf"/>
</dbReference>
<dbReference type="CDD" id="cd00303">
    <property type="entry name" value="retropepsin_like"/>
    <property type="match status" value="1"/>
</dbReference>